<dbReference type="NCBIfam" id="NF033889">
    <property type="entry name" value="termin_lrg_T7"/>
    <property type="match status" value="1"/>
</dbReference>
<sequence length="499" mass="55833">MSRAGFPQFVWIWNKTQGLPTPDLHVEIGRWLATAWDSGERDLVLLAFRNSGKSTLVGLFCSWLLYRNPDLRVLVLAGDFAVARKMVRNVRRIIERHPLTARLKPARSDQWAADQFTISRAAELRDPSMLAKGISANVTGLRADVVICDDVEVPNTCDTPQKRTELRTRLREIEYVLVPGGLQLFVGTPHTYHSIYSISNGTELGKTTPLLAGFRRLEIPILDANGNSRWSERYSTTKIEAIRLRTGPAKFDSQMMLRPRNILDGRLDPDRLHCYSDSLDYTEGNQESVLMLGTRRLVSASCWWDPSFGAPNRGDANVVAAVYTDREGDSWLHSVRYLTHDPARAQEVDEATQLCRQVADFARTHYLPVVTIETNGIGRFLPSLLQREASAIRAPCVVREHVSTRNKDLRIIDAFDAVLAAGRLHAHASVWSTPFIEEMREWRPGARVRDDGLDAVAGCLLSEPVRLPRVLAPAHAVASGRLNWRPLSAGTTAPSSFDV</sequence>
<accession>A0A7H1N1Q6</accession>
<dbReference type="EMBL" id="CP053923">
    <property type="protein sequence ID" value="QNT69642.1"/>
    <property type="molecule type" value="Genomic_DNA"/>
</dbReference>
<protein>
    <submittedName>
        <fullName evidence="1">Phage terminase large subunit</fullName>
    </submittedName>
</protein>
<proteinExistence type="predicted"/>
<gene>
    <name evidence="1" type="primary">terL</name>
    <name evidence="1" type="ORF">HQ394_10310</name>
</gene>
<dbReference type="Gene3D" id="3.40.50.300">
    <property type="entry name" value="P-loop containing nucleotide triphosphate hydrolases"/>
    <property type="match status" value="1"/>
</dbReference>
<dbReference type="InterPro" id="IPR047987">
    <property type="entry name" value="Gp19-like_virus"/>
</dbReference>
<dbReference type="KEGG" id="dvn:HQ394_10310"/>
<dbReference type="AlphaFoldDB" id="A0A7H1N1Q6"/>
<dbReference type="InterPro" id="IPR027417">
    <property type="entry name" value="P-loop_NTPase"/>
</dbReference>
<reference evidence="1 2" key="1">
    <citation type="submission" date="2020-05" db="EMBL/GenBank/DDBJ databases">
        <title>Complete closed genome sequence of Defluviicoccus vanus.</title>
        <authorList>
            <person name="Bessarab I."/>
            <person name="Arumugam K."/>
            <person name="Maszenan A.M."/>
            <person name="Seviour R.J."/>
            <person name="Williams R.B."/>
        </authorList>
    </citation>
    <scope>NUCLEOTIDE SEQUENCE [LARGE SCALE GENOMIC DNA]</scope>
    <source>
        <strain evidence="1 2">Ben 114</strain>
    </source>
</reference>
<name>A0A7H1N1Q6_9PROT</name>
<organism evidence="1 2">
    <name type="scientific">Defluviicoccus vanus</name>
    <dbReference type="NCBI Taxonomy" id="111831"/>
    <lineage>
        <taxon>Bacteria</taxon>
        <taxon>Pseudomonadati</taxon>
        <taxon>Pseudomonadota</taxon>
        <taxon>Alphaproteobacteria</taxon>
        <taxon>Rhodospirillales</taxon>
        <taxon>Rhodospirillaceae</taxon>
        <taxon>Defluviicoccus</taxon>
    </lineage>
</organism>
<keyword evidence="2" id="KW-1185">Reference proteome</keyword>
<dbReference type="RefSeq" id="WP_190260161.1">
    <property type="nucleotide sequence ID" value="NZ_CP053923.1"/>
</dbReference>
<dbReference type="Proteomes" id="UP000516369">
    <property type="component" value="Chromosome"/>
</dbReference>
<evidence type="ECO:0000313" key="1">
    <source>
        <dbReference type="EMBL" id="QNT69642.1"/>
    </source>
</evidence>
<evidence type="ECO:0000313" key="2">
    <source>
        <dbReference type="Proteomes" id="UP000516369"/>
    </source>
</evidence>